<evidence type="ECO:0000256" key="1">
    <source>
        <dbReference type="SAM" id="MobiDB-lite"/>
    </source>
</evidence>
<protein>
    <submittedName>
        <fullName evidence="2">Uncharacterized protein</fullName>
    </submittedName>
</protein>
<proteinExistence type="predicted"/>
<name>A0ABU4Z6D2_9HYPH</name>
<feature type="region of interest" description="Disordered" evidence="1">
    <location>
        <begin position="1"/>
        <end position="23"/>
    </location>
</feature>
<sequence>MIDHVAASGIISPAHPSPTFSFRKDGRVTSVRVDSQLAITINERATQAPSPD</sequence>
<keyword evidence="3" id="KW-1185">Reference proteome</keyword>
<organism evidence="2 3">
    <name type="scientific">Mesorhizobium captivum</name>
    <dbReference type="NCBI Taxonomy" id="3072319"/>
    <lineage>
        <taxon>Bacteria</taxon>
        <taxon>Pseudomonadati</taxon>
        <taxon>Pseudomonadota</taxon>
        <taxon>Alphaproteobacteria</taxon>
        <taxon>Hyphomicrobiales</taxon>
        <taxon>Phyllobacteriaceae</taxon>
        <taxon>Mesorhizobium</taxon>
    </lineage>
</organism>
<evidence type="ECO:0000313" key="3">
    <source>
        <dbReference type="Proteomes" id="UP001271249"/>
    </source>
</evidence>
<dbReference type="EMBL" id="JAVIJC010000030">
    <property type="protein sequence ID" value="MDX8494786.1"/>
    <property type="molecule type" value="Genomic_DNA"/>
</dbReference>
<evidence type="ECO:0000313" key="2">
    <source>
        <dbReference type="EMBL" id="MDX8494786.1"/>
    </source>
</evidence>
<dbReference type="Proteomes" id="UP001271249">
    <property type="component" value="Unassembled WGS sequence"/>
</dbReference>
<reference evidence="2 3" key="1">
    <citation type="submission" date="2023-08" db="EMBL/GenBank/DDBJ databases">
        <title>Implementing the SeqCode for naming new Mesorhizobium species isolated from Vachellia karroo root nodules.</title>
        <authorList>
            <person name="Van Lill M."/>
        </authorList>
    </citation>
    <scope>NUCLEOTIDE SEQUENCE [LARGE SCALE GENOMIC DNA]</scope>
    <source>
        <strain evidence="2 3">VK22B</strain>
    </source>
</reference>
<accession>A0ABU4Z6D2</accession>
<comment type="caution">
    <text evidence="2">The sequence shown here is derived from an EMBL/GenBank/DDBJ whole genome shotgun (WGS) entry which is preliminary data.</text>
</comment>
<dbReference type="RefSeq" id="WP_320228581.1">
    <property type="nucleotide sequence ID" value="NZ_JAVIJC010000030.1"/>
</dbReference>
<gene>
    <name evidence="2" type="ORF">RFN29_24785</name>
</gene>